<proteinExistence type="predicted"/>
<keyword evidence="2" id="KW-1185">Reference proteome</keyword>
<dbReference type="EMBL" id="CAKOGP040001758">
    <property type="protein sequence ID" value="CAJ1949749.1"/>
    <property type="molecule type" value="Genomic_DNA"/>
</dbReference>
<reference evidence="1" key="1">
    <citation type="submission" date="2023-08" db="EMBL/GenBank/DDBJ databases">
        <authorList>
            <person name="Audoor S."/>
            <person name="Bilcke G."/>
        </authorList>
    </citation>
    <scope>NUCLEOTIDE SEQUENCE</scope>
</reference>
<accession>A0AAD2FR22</accession>
<comment type="caution">
    <text evidence="1">The sequence shown here is derived from an EMBL/GenBank/DDBJ whole genome shotgun (WGS) entry which is preliminary data.</text>
</comment>
<dbReference type="Proteomes" id="UP001295423">
    <property type="component" value="Unassembled WGS sequence"/>
</dbReference>
<sequence length="98" mass="10922">MQESEASRIGRLAERVAEASINSQKLVDEYDRPNTYTQSYYLQDEGRPYAFNSFTCTNSYFKGRAGGSGSSFKSCRYYSDQAKARRDAVAETAAAESS</sequence>
<protein>
    <submittedName>
        <fullName evidence="1">Uncharacterized protein</fullName>
    </submittedName>
</protein>
<evidence type="ECO:0000313" key="1">
    <source>
        <dbReference type="EMBL" id="CAJ1949749.1"/>
    </source>
</evidence>
<gene>
    <name evidence="1" type="ORF">CYCCA115_LOCUS12253</name>
</gene>
<evidence type="ECO:0000313" key="2">
    <source>
        <dbReference type="Proteomes" id="UP001295423"/>
    </source>
</evidence>
<dbReference type="AlphaFoldDB" id="A0AAD2FR22"/>
<organism evidence="1 2">
    <name type="scientific">Cylindrotheca closterium</name>
    <dbReference type="NCBI Taxonomy" id="2856"/>
    <lineage>
        <taxon>Eukaryota</taxon>
        <taxon>Sar</taxon>
        <taxon>Stramenopiles</taxon>
        <taxon>Ochrophyta</taxon>
        <taxon>Bacillariophyta</taxon>
        <taxon>Bacillariophyceae</taxon>
        <taxon>Bacillariophycidae</taxon>
        <taxon>Bacillariales</taxon>
        <taxon>Bacillariaceae</taxon>
        <taxon>Cylindrotheca</taxon>
    </lineage>
</organism>
<name>A0AAD2FR22_9STRA</name>